<keyword evidence="5" id="KW-1185">Reference proteome</keyword>
<dbReference type="Pfam" id="PF05368">
    <property type="entry name" value="NmrA"/>
    <property type="match status" value="1"/>
</dbReference>
<evidence type="ECO:0000259" key="3">
    <source>
        <dbReference type="Pfam" id="PF05368"/>
    </source>
</evidence>
<dbReference type="SUPFAM" id="SSF51735">
    <property type="entry name" value="NAD(P)-binding Rossmann-fold domains"/>
    <property type="match status" value="1"/>
</dbReference>
<dbReference type="Proteomes" id="UP000316612">
    <property type="component" value="Unassembled WGS sequence"/>
</dbReference>
<protein>
    <recommendedName>
        <fullName evidence="3">NmrA-like domain-containing protein</fullName>
    </recommendedName>
</protein>
<name>A0A4Y4DKS7_GLUUR</name>
<dbReference type="Gene3D" id="3.40.50.720">
    <property type="entry name" value="NAD(P)-binding Rossmann-like Domain"/>
    <property type="match status" value="1"/>
</dbReference>
<dbReference type="InterPro" id="IPR051164">
    <property type="entry name" value="NmrA-like_oxidored"/>
</dbReference>
<reference evidence="4 5" key="1">
    <citation type="submission" date="2019-06" db="EMBL/GenBank/DDBJ databases">
        <title>Whole genome shotgun sequence of Glutamicibacter uratoxydans NBRC 15515.</title>
        <authorList>
            <person name="Hosoyama A."/>
            <person name="Uohara A."/>
            <person name="Ohji S."/>
            <person name="Ichikawa N."/>
        </authorList>
    </citation>
    <scope>NUCLEOTIDE SEQUENCE [LARGE SCALE GENOMIC DNA]</scope>
    <source>
        <strain evidence="4 5">NBRC 15515</strain>
    </source>
</reference>
<feature type="domain" description="NmrA-like" evidence="3">
    <location>
        <begin position="2"/>
        <end position="255"/>
    </location>
</feature>
<comment type="similarity">
    <text evidence="1">Belongs to the NmrA-type oxidoreductase family.</text>
</comment>
<dbReference type="EMBL" id="BJNY01000007">
    <property type="protein sequence ID" value="GED05909.1"/>
    <property type="molecule type" value="Genomic_DNA"/>
</dbReference>
<dbReference type="InterPro" id="IPR008030">
    <property type="entry name" value="NmrA-like"/>
</dbReference>
<comment type="caution">
    <text evidence="4">The sequence shown here is derived from an EMBL/GenBank/DDBJ whole genome shotgun (WGS) entry which is preliminary data.</text>
</comment>
<evidence type="ECO:0000256" key="1">
    <source>
        <dbReference type="ARBA" id="ARBA00006328"/>
    </source>
</evidence>
<accession>A0A4Y4DKS7</accession>
<evidence type="ECO:0000313" key="4">
    <source>
        <dbReference type="EMBL" id="GED05909.1"/>
    </source>
</evidence>
<sequence>MSESIAVFGATGQQGGSVVQALRERGLPVRALARDPHSARAQQLRELGAQVVAADITDPASVTAALEGIHTFVFMTSMDGAGVGSEAEQGKALVDAARVAGVKRYIYNAGAASERPTAVPHFESKGEVERYIRSLGLDSYFIHPVYFMDNFQNFGIDREGGELVVRLAIPAGVPLQMIGVKDIGAMTALAIVHPERLPEHFMEFAGDELTGEQMAQAVGEHFGLPARYEPLPLEVFDGAYDMQQMFRYFSTAPSYRADLLESARLIPGLSSFKQWLRVTNFKLN</sequence>
<dbReference type="PANTHER" id="PTHR42748:SF7">
    <property type="entry name" value="NMRA LIKE REDOX SENSOR 1-RELATED"/>
    <property type="match status" value="1"/>
</dbReference>
<dbReference type="InterPro" id="IPR036291">
    <property type="entry name" value="NAD(P)-bd_dom_sf"/>
</dbReference>
<gene>
    <name evidence="4" type="ORF">AUR04nite_14410</name>
</gene>
<evidence type="ECO:0000313" key="5">
    <source>
        <dbReference type="Proteomes" id="UP000316612"/>
    </source>
</evidence>
<keyword evidence="2" id="KW-0521">NADP</keyword>
<dbReference type="OrthoDB" id="5180065at2"/>
<dbReference type="PANTHER" id="PTHR42748">
    <property type="entry name" value="NITROGEN METABOLITE REPRESSION PROTEIN NMRA FAMILY MEMBER"/>
    <property type="match status" value="1"/>
</dbReference>
<dbReference type="Gene3D" id="3.90.25.10">
    <property type="entry name" value="UDP-galactose 4-epimerase, domain 1"/>
    <property type="match status" value="1"/>
</dbReference>
<dbReference type="RefSeq" id="WP_141363424.1">
    <property type="nucleotide sequence ID" value="NZ_BAAAJL010000003.1"/>
</dbReference>
<dbReference type="AlphaFoldDB" id="A0A4Y4DKS7"/>
<organism evidence="4 5">
    <name type="scientific">Glutamicibacter uratoxydans</name>
    <name type="common">Arthrobacter uratoxydans</name>
    <dbReference type="NCBI Taxonomy" id="43667"/>
    <lineage>
        <taxon>Bacteria</taxon>
        <taxon>Bacillati</taxon>
        <taxon>Actinomycetota</taxon>
        <taxon>Actinomycetes</taxon>
        <taxon>Micrococcales</taxon>
        <taxon>Micrococcaceae</taxon>
        <taxon>Glutamicibacter</taxon>
    </lineage>
</organism>
<proteinExistence type="inferred from homology"/>
<evidence type="ECO:0000256" key="2">
    <source>
        <dbReference type="ARBA" id="ARBA00022857"/>
    </source>
</evidence>
<dbReference type="CDD" id="cd05251">
    <property type="entry name" value="NmrA_like_SDR_a"/>
    <property type="match status" value="1"/>
</dbReference>